<evidence type="ECO:0000313" key="1">
    <source>
        <dbReference type="EMBL" id="KAG1889063.1"/>
    </source>
</evidence>
<protein>
    <submittedName>
        <fullName evidence="1">Uncharacterized protein</fullName>
    </submittedName>
</protein>
<sequence length="240" mass="26976">MFGAPNGLCSSITESKHIKAVKKLWRRSSKHKALGQMLLTNQHLDKIAAARVDFHLRGMLKGSCAFSYYNSFFNNCFNPEDDNSTELDIDNNNHEAQWPEKTNPFAKEADDYGDVEDDGVVDDEDIIADVNLAQRKCARTIPKLADELDLPSLPHLIRLFLYDQIHTDDNHSSADVPLRDCPSFTGRIKIFHSASTTFIAPSDPSGITGMRHEHIHAVPSWCNGPGRYDHQQIAVFLFVP</sequence>
<reference evidence="1" key="1">
    <citation type="journal article" date="2020" name="New Phytol.">
        <title>Comparative genomics reveals dynamic genome evolution in host specialist ectomycorrhizal fungi.</title>
        <authorList>
            <person name="Lofgren L.A."/>
            <person name="Nguyen N.H."/>
            <person name="Vilgalys R."/>
            <person name="Ruytinx J."/>
            <person name="Liao H.L."/>
            <person name="Branco S."/>
            <person name="Kuo A."/>
            <person name="LaButti K."/>
            <person name="Lipzen A."/>
            <person name="Andreopoulos W."/>
            <person name="Pangilinan J."/>
            <person name="Riley R."/>
            <person name="Hundley H."/>
            <person name="Na H."/>
            <person name="Barry K."/>
            <person name="Grigoriev I.V."/>
            <person name="Stajich J.E."/>
            <person name="Kennedy P.G."/>
        </authorList>
    </citation>
    <scope>NUCLEOTIDE SEQUENCE</scope>
    <source>
        <strain evidence="1">FC203</strain>
    </source>
</reference>
<name>A0AAD4HD68_9AGAM</name>
<proteinExistence type="predicted"/>
<organism evidence="1 2">
    <name type="scientific">Suillus fuscotomentosus</name>
    <dbReference type="NCBI Taxonomy" id="1912939"/>
    <lineage>
        <taxon>Eukaryota</taxon>
        <taxon>Fungi</taxon>
        <taxon>Dikarya</taxon>
        <taxon>Basidiomycota</taxon>
        <taxon>Agaricomycotina</taxon>
        <taxon>Agaricomycetes</taxon>
        <taxon>Agaricomycetidae</taxon>
        <taxon>Boletales</taxon>
        <taxon>Suillineae</taxon>
        <taxon>Suillaceae</taxon>
        <taxon>Suillus</taxon>
    </lineage>
</organism>
<dbReference type="AlphaFoldDB" id="A0AAD4HD68"/>
<dbReference type="RefSeq" id="XP_041217382.1">
    <property type="nucleotide sequence ID" value="XM_041368669.1"/>
</dbReference>
<dbReference type="EMBL" id="JABBWK010000163">
    <property type="protein sequence ID" value="KAG1889063.1"/>
    <property type="molecule type" value="Genomic_DNA"/>
</dbReference>
<dbReference type="Proteomes" id="UP001195769">
    <property type="component" value="Unassembled WGS sequence"/>
</dbReference>
<gene>
    <name evidence="1" type="ORF">F5891DRAFT_1198763</name>
</gene>
<comment type="caution">
    <text evidence="1">The sequence shown here is derived from an EMBL/GenBank/DDBJ whole genome shotgun (WGS) entry which is preliminary data.</text>
</comment>
<dbReference type="GeneID" id="64662967"/>
<evidence type="ECO:0000313" key="2">
    <source>
        <dbReference type="Proteomes" id="UP001195769"/>
    </source>
</evidence>
<accession>A0AAD4HD68</accession>
<keyword evidence="2" id="KW-1185">Reference proteome</keyword>